<feature type="transmembrane region" description="Helical" evidence="1">
    <location>
        <begin position="93"/>
        <end position="113"/>
    </location>
</feature>
<feature type="transmembrane region" description="Helical" evidence="1">
    <location>
        <begin position="215"/>
        <end position="237"/>
    </location>
</feature>
<evidence type="ECO:0000313" key="3">
    <source>
        <dbReference type="Proteomes" id="UP000319756"/>
    </source>
</evidence>
<proteinExistence type="predicted"/>
<dbReference type="AlphaFoldDB" id="A0A514LIZ8"/>
<evidence type="ECO:0000313" key="2">
    <source>
        <dbReference type="EMBL" id="QDI91827.1"/>
    </source>
</evidence>
<feature type="transmembrane region" description="Helical" evidence="1">
    <location>
        <begin position="412"/>
        <end position="429"/>
    </location>
</feature>
<dbReference type="InterPro" id="IPR049504">
    <property type="entry name" value="O-antigen_lig"/>
</dbReference>
<feature type="transmembrane region" description="Helical" evidence="1">
    <location>
        <begin position="244"/>
        <end position="264"/>
    </location>
</feature>
<keyword evidence="1" id="KW-1133">Transmembrane helix</keyword>
<feature type="transmembrane region" description="Helical" evidence="1">
    <location>
        <begin position="385"/>
        <end position="406"/>
    </location>
</feature>
<evidence type="ECO:0008006" key="4">
    <source>
        <dbReference type="Google" id="ProtNLM"/>
    </source>
</evidence>
<feature type="transmembrane region" description="Helical" evidence="1">
    <location>
        <begin position="36"/>
        <end position="54"/>
    </location>
</feature>
<accession>A0A514LIZ8</accession>
<keyword evidence="1" id="KW-0472">Membrane</keyword>
<feature type="transmembrane region" description="Helical" evidence="1">
    <location>
        <begin position="353"/>
        <end position="373"/>
    </location>
</feature>
<dbReference type="EMBL" id="CP035485">
    <property type="protein sequence ID" value="QDI91827.1"/>
    <property type="molecule type" value="Genomic_DNA"/>
</dbReference>
<gene>
    <name evidence="2" type="ORF">EPH95_12100</name>
</gene>
<reference evidence="3" key="1">
    <citation type="submission" date="2019-01" db="EMBL/GenBank/DDBJ databases">
        <title>Genomic analysis of Salicibibacter sp. NKC3-5.</title>
        <authorList>
            <person name="Oh Y.J."/>
        </authorList>
    </citation>
    <scope>NUCLEOTIDE SEQUENCE [LARGE SCALE GENOMIC DNA]</scope>
    <source>
        <strain evidence="3">NKC3-5</strain>
    </source>
</reference>
<keyword evidence="1" id="KW-0812">Transmembrane</keyword>
<sequence length="463" mass="50877">MPNLRRPMEIGLILFLLAQPILDILAYFGLSISTVVRSMAMVACVCYILFYAPAKWHKLTRVYFIVLSTYATIQFMNNLFIKDPFAFGAEVTYLFKSLYFLCIFSTYLMALSFCKGMDGFPKKLFAAMFANMALIAFVIFIAAFTETGTATYRMLALEGQTGWFFSGNELSAIMSIGAILAIGYYFQLQSRTFKGFLLVAISLIAWSMLTIGTKVAYGGVLIGLGMGVIAGMIEAAAKRRAANLVLFSGLFILVLAATPSMPIGNNMDVAIDLMESREQGDGHAPPELESGTALPFQSFLLNGREAFLADTYNDYIGASLSQQLLGMGRSGNYSQTGEMNAIEMDFLDWFFNYGPIGMLLLSLPFALFGGYAVRNIFRFRSLSLPLLFTFTSSAVGLGAAFSAGHVLSSPAAGTYLAISLSLFMSFTDGRKEVNHGRKALPGRGRVRHSTVIYNRLQKRKEPH</sequence>
<evidence type="ECO:0000256" key="1">
    <source>
        <dbReference type="SAM" id="Phobius"/>
    </source>
</evidence>
<dbReference type="Proteomes" id="UP000319756">
    <property type="component" value="Chromosome"/>
</dbReference>
<organism evidence="2 3">
    <name type="scientific">Salicibibacter halophilus</name>
    <dbReference type="NCBI Taxonomy" id="2502791"/>
    <lineage>
        <taxon>Bacteria</taxon>
        <taxon>Bacillati</taxon>
        <taxon>Bacillota</taxon>
        <taxon>Bacilli</taxon>
        <taxon>Bacillales</taxon>
        <taxon>Bacillaceae</taxon>
        <taxon>Salicibibacter</taxon>
    </lineage>
</organism>
<feature type="transmembrane region" description="Helical" evidence="1">
    <location>
        <begin position="125"/>
        <end position="144"/>
    </location>
</feature>
<feature type="transmembrane region" description="Helical" evidence="1">
    <location>
        <begin position="164"/>
        <end position="186"/>
    </location>
</feature>
<protein>
    <recommendedName>
        <fullName evidence="4">O-antigen ligase domain-containing protein</fullName>
    </recommendedName>
</protein>
<feature type="transmembrane region" description="Helical" evidence="1">
    <location>
        <begin position="193"/>
        <end position="209"/>
    </location>
</feature>
<dbReference type="KEGG" id="sale:EPH95_12100"/>
<dbReference type="Pfam" id="PF13425">
    <property type="entry name" value="O-antigen_lig"/>
    <property type="match status" value="1"/>
</dbReference>
<feature type="transmembrane region" description="Helical" evidence="1">
    <location>
        <begin position="12"/>
        <end position="30"/>
    </location>
</feature>
<dbReference type="OrthoDB" id="2281244at2"/>
<feature type="transmembrane region" description="Helical" evidence="1">
    <location>
        <begin position="61"/>
        <end position="81"/>
    </location>
</feature>
<keyword evidence="3" id="KW-1185">Reference proteome</keyword>
<dbReference type="RefSeq" id="WP_142090332.1">
    <property type="nucleotide sequence ID" value="NZ_CP035485.1"/>
</dbReference>
<name>A0A514LIZ8_9BACI</name>